<keyword evidence="3" id="KW-1185">Reference proteome</keyword>
<comment type="caution">
    <text evidence="2">The sequence shown here is derived from an EMBL/GenBank/DDBJ whole genome shotgun (WGS) entry which is preliminary data.</text>
</comment>
<evidence type="ECO:0000313" key="3">
    <source>
        <dbReference type="Proteomes" id="UP000789342"/>
    </source>
</evidence>
<dbReference type="EMBL" id="CAJVPV010011618">
    <property type="protein sequence ID" value="CAG8662715.1"/>
    <property type="molecule type" value="Genomic_DNA"/>
</dbReference>
<dbReference type="SUPFAM" id="SSF54695">
    <property type="entry name" value="POZ domain"/>
    <property type="match status" value="1"/>
</dbReference>
<dbReference type="AlphaFoldDB" id="A0A9N9E8U2"/>
<accession>A0A9N9E8U2</accession>
<evidence type="ECO:0000313" key="2">
    <source>
        <dbReference type="EMBL" id="CAG8662715.1"/>
    </source>
</evidence>
<feature type="non-terminal residue" evidence="2">
    <location>
        <position position="204"/>
    </location>
</feature>
<dbReference type="Proteomes" id="UP000789342">
    <property type="component" value="Unassembled WGS sequence"/>
</dbReference>
<protein>
    <submittedName>
        <fullName evidence="2">9496_t:CDS:1</fullName>
    </submittedName>
</protein>
<dbReference type="Gene3D" id="3.30.710.10">
    <property type="entry name" value="Potassium Channel Kv1.1, Chain A"/>
    <property type="match status" value="1"/>
</dbReference>
<evidence type="ECO:0000256" key="1">
    <source>
        <dbReference type="SAM" id="MobiDB-lite"/>
    </source>
</evidence>
<name>A0A9N9E8U2_9GLOM</name>
<reference evidence="2" key="1">
    <citation type="submission" date="2021-06" db="EMBL/GenBank/DDBJ databases">
        <authorList>
            <person name="Kallberg Y."/>
            <person name="Tangrot J."/>
            <person name="Rosling A."/>
        </authorList>
    </citation>
    <scope>NUCLEOTIDE SEQUENCE</scope>
    <source>
        <strain evidence="2">CL551</strain>
    </source>
</reference>
<dbReference type="OrthoDB" id="2414723at2759"/>
<sequence>MSTTSTKSKKFISMFKRLRKLKFSTCSKKSLRRNSIEQRQENNRGTGEPSANTFENTPLPSSPTNTNRTLANVNNHSTIQEQSVTTDTSSPLRHYNNIPTSLNNFIRHSKIFRSTSTSSPTSPVPIKLNVGGILYVTTQQTLCSCPSYLSELFFLFQSPNATTYASSKSNLFVDSSNNRHGYLKNPASRHPQIPWPEELFIDRD</sequence>
<organism evidence="2 3">
    <name type="scientific">Acaulospora morrowiae</name>
    <dbReference type="NCBI Taxonomy" id="94023"/>
    <lineage>
        <taxon>Eukaryota</taxon>
        <taxon>Fungi</taxon>
        <taxon>Fungi incertae sedis</taxon>
        <taxon>Mucoromycota</taxon>
        <taxon>Glomeromycotina</taxon>
        <taxon>Glomeromycetes</taxon>
        <taxon>Diversisporales</taxon>
        <taxon>Acaulosporaceae</taxon>
        <taxon>Acaulospora</taxon>
    </lineage>
</organism>
<gene>
    <name evidence="2" type="ORF">AMORRO_LOCUS10475</name>
</gene>
<feature type="compositionally biased region" description="Polar residues" evidence="1">
    <location>
        <begin position="43"/>
        <end position="67"/>
    </location>
</feature>
<dbReference type="InterPro" id="IPR011333">
    <property type="entry name" value="SKP1/BTB/POZ_sf"/>
</dbReference>
<feature type="region of interest" description="Disordered" evidence="1">
    <location>
        <begin position="29"/>
        <end position="67"/>
    </location>
</feature>
<proteinExistence type="predicted"/>